<evidence type="ECO:0000256" key="1">
    <source>
        <dbReference type="SAM" id="MobiDB-lite"/>
    </source>
</evidence>
<gene>
    <name evidence="2" type="ORF">DPX16_2764</name>
</gene>
<evidence type="ECO:0000313" key="3">
    <source>
        <dbReference type="Proteomes" id="UP000281406"/>
    </source>
</evidence>
<organism evidence="2 3">
    <name type="scientific">Anabarilius grahami</name>
    <name type="common">Kanglang fish</name>
    <name type="synonym">Barilius grahami</name>
    <dbReference type="NCBI Taxonomy" id="495550"/>
    <lineage>
        <taxon>Eukaryota</taxon>
        <taxon>Metazoa</taxon>
        <taxon>Chordata</taxon>
        <taxon>Craniata</taxon>
        <taxon>Vertebrata</taxon>
        <taxon>Euteleostomi</taxon>
        <taxon>Actinopterygii</taxon>
        <taxon>Neopterygii</taxon>
        <taxon>Teleostei</taxon>
        <taxon>Ostariophysi</taxon>
        <taxon>Cypriniformes</taxon>
        <taxon>Xenocyprididae</taxon>
        <taxon>Xenocypridinae</taxon>
        <taxon>Xenocypridinae incertae sedis</taxon>
        <taxon>Anabarilius</taxon>
    </lineage>
</organism>
<dbReference type="Proteomes" id="UP000281406">
    <property type="component" value="Unassembled WGS sequence"/>
</dbReference>
<dbReference type="EMBL" id="RJVU01061481">
    <property type="protein sequence ID" value="ROJ35250.1"/>
    <property type="molecule type" value="Genomic_DNA"/>
</dbReference>
<protein>
    <submittedName>
        <fullName evidence="2">Uncharacterized protein</fullName>
    </submittedName>
</protein>
<accession>A0A3N0XUN3</accession>
<feature type="region of interest" description="Disordered" evidence="1">
    <location>
        <begin position="1"/>
        <end position="22"/>
    </location>
</feature>
<dbReference type="AlphaFoldDB" id="A0A3N0XUN3"/>
<name>A0A3N0XUN3_ANAGA</name>
<keyword evidence="3" id="KW-1185">Reference proteome</keyword>
<sequence length="70" mass="7911">MQERVRPLHSAMPEEKEKKGESCHHLRYVLSLPSPSTGQGASIPIWKRESEANYKAADGVRERGRGVPHF</sequence>
<proteinExistence type="predicted"/>
<comment type="caution">
    <text evidence="2">The sequence shown here is derived from an EMBL/GenBank/DDBJ whole genome shotgun (WGS) entry which is preliminary data.</text>
</comment>
<evidence type="ECO:0000313" key="2">
    <source>
        <dbReference type="EMBL" id="ROJ35250.1"/>
    </source>
</evidence>
<reference evidence="2 3" key="1">
    <citation type="submission" date="2018-10" db="EMBL/GenBank/DDBJ databases">
        <title>Genome assembly for a Yunnan-Guizhou Plateau 3E fish, Anabarilius grahami (Regan), and its evolutionary and genetic applications.</title>
        <authorList>
            <person name="Jiang W."/>
        </authorList>
    </citation>
    <scope>NUCLEOTIDE SEQUENCE [LARGE SCALE GENOMIC DNA]</scope>
    <source>
        <strain evidence="2">AG-KIZ</strain>
        <tissue evidence="2">Muscle</tissue>
    </source>
</reference>